<accession>A0A4S8L5M3</accession>
<evidence type="ECO:0000259" key="1">
    <source>
        <dbReference type="Pfam" id="PF06985"/>
    </source>
</evidence>
<protein>
    <recommendedName>
        <fullName evidence="1">Heterokaryon incompatibility domain-containing protein</fullName>
    </recommendedName>
</protein>
<dbReference type="Proteomes" id="UP000297245">
    <property type="component" value="Unassembled WGS sequence"/>
</dbReference>
<keyword evidence="3" id="KW-1185">Reference proteome</keyword>
<proteinExistence type="predicted"/>
<dbReference type="PANTHER" id="PTHR10622">
    <property type="entry name" value="HET DOMAIN-CONTAINING PROTEIN"/>
    <property type="match status" value="1"/>
</dbReference>
<dbReference type="Pfam" id="PF06985">
    <property type="entry name" value="HET"/>
    <property type="match status" value="1"/>
</dbReference>
<name>A0A4S8L5M3_DENBC</name>
<dbReference type="OrthoDB" id="674604at2759"/>
<organism evidence="2 3">
    <name type="scientific">Dendrothele bispora (strain CBS 962.96)</name>
    <dbReference type="NCBI Taxonomy" id="1314807"/>
    <lineage>
        <taxon>Eukaryota</taxon>
        <taxon>Fungi</taxon>
        <taxon>Dikarya</taxon>
        <taxon>Basidiomycota</taxon>
        <taxon>Agaricomycotina</taxon>
        <taxon>Agaricomycetes</taxon>
        <taxon>Agaricomycetidae</taxon>
        <taxon>Agaricales</taxon>
        <taxon>Agaricales incertae sedis</taxon>
        <taxon>Dendrothele</taxon>
    </lineage>
</organism>
<evidence type="ECO:0000313" key="3">
    <source>
        <dbReference type="Proteomes" id="UP000297245"/>
    </source>
</evidence>
<sequence length="329" mass="38503">MTIKPRRLIDTHSLRFTEFEENGTTLLYAILSHRWVESEEVTFQEFLDVQGREKMKKKSGYQKIILACMRARNDGIDFIWIDTCCIDKGNHDEVTRDIKSIWNYEKESSLHGEKREKWMFEDSEWFQRGWTLQELLAPKKVVFFRGNWRIIGTRKELKELIWSVTAIPLELLEGRSSVKDFDVKTRMSWAMGRMTTKPPDRVYCLLGILDISLEPDYDEDVGTAFRRLNDAYEKAHPGDLGVESHEKGFINFLVRQNVNNRMKAPTRSWPSLIGDSVNGPRIHYRAISHLRTYAQLPRKEGRNYTTDMLSPSGQRAKLQIHNVTTINET</sequence>
<dbReference type="EMBL" id="ML179634">
    <property type="protein sequence ID" value="THU83912.1"/>
    <property type="molecule type" value="Genomic_DNA"/>
</dbReference>
<dbReference type="PANTHER" id="PTHR10622:SF10">
    <property type="entry name" value="HET DOMAIN-CONTAINING PROTEIN"/>
    <property type="match status" value="1"/>
</dbReference>
<dbReference type="AlphaFoldDB" id="A0A4S8L5M3"/>
<reference evidence="2 3" key="1">
    <citation type="journal article" date="2019" name="Nat. Ecol. Evol.">
        <title>Megaphylogeny resolves global patterns of mushroom evolution.</title>
        <authorList>
            <person name="Varga T."/>
            <person name="Krizsan K."/>
            <person name="Foldi C."/>
            <person name="Dima B."/>
            <person name="Sanchez-Garcia M."/>
            <person name="Sanchez-Ramirez S."/>
            <person name="Szollosi G.J."/>
            <person name="Szarkandi J.G."/>
            <person name="Papp V."/>
            <person name="Albert L."/>
            <person name="Andreopoulos W."/>
            <person name="Angelini C."/>
            <person name="Antonin V."/>
            <person name="Barry K.W."/>
            <person name="Bougher N.L."/>
            <person name="Buchanan P."/>
            <person name="Buyck B."/>
            <person name="Bense V."/>
            <person name="Catcheside P."/>
            <person name="Chovatia M."/>
            <person name="Cooper J."/>
            <person name="Damon W."/>
            <person name="Desjardin D."/>
            <person name="Finy P."/>
            <person name="Geml J."/>
            <person name="Haridas S."/>
            <person name="Hughes K."/>
            <person name="Justo A."/>
            <person name="Karasinski D."/>
            <person name="Kautmanova I."/>
            <person name="Kiss B."/>
            <person name="Kocsube S."/>
            <person name="Kotiranta H."/>
            <person name="LaButti K.M."/>
            <person name="Lechner B.E."/>
            <person name="Liimatainen K."/>
            <person name="Lipzen A."/>
            <person name="Lukacs Z."/>
            <person name="Mihaltcheva S."/>
            <person name="Morgado L.N."/>
            <person name="Niskanen T."/>
            <person name="Noordeloos M.E."/>
            <person name="Ohm R.A."/>
            <person name="Ortiz-Santana B."/>
            <person name="Ovrebo C."/>
            <person name="Racz N."/>
            <person name="Riley R."/>
            <person name="Savchenko A."/>
            <person name="Shiryaev A."/>
            <person name="Soop K."/>
            <person name="Spirin V."/>
            <person name="Szebenyi C."/>
            <person name="Tomsovsky M."/>
            <person name="Tulloss R.E."/>
            <person name="Uehling J."/>
            <person name="Grigoriev I.V."/>
            <person name="Vagvolgyi C."/>
            <person name="Papp T."/>
            <person name="Martin F.M."/>
            <person name="Miettinen O."/>
            <person name="Hibbett D.S."/>
            <person name="Nagy L.G."/>
        </authorList>
    </citation>
    <scope>NUCLEOTIDE SEQUENCE [LARGE SCALE GENOMIC DNA]</scope>
    <source>
        <strain evidence="2 3">CBS 962.96</strain>
    </source>
</reference>
<dbReference type="InterPro" id="IPR010730">
    <property type="entry name" value="HET"/>
</dbReference>
<feature type="domain" description="Heterokaryon incompatibility" evidence="1">
    <location>
        <begin position="28"/>
        <end position="100"/>
    </location>
</feature>
<gene>
    <name evidence="2" type="ORF">K435DRAFT_843869</name>
</gene>
<evidence type="ECO:0000313" key="2">
    <source>
        <dbReference type="EMBL" id="THU83912.1"/>
    </source>
</evidence>